<dbReference type="AlphaFoldDB" id="A0A7S8FE47"/>
<evidence type="ECO:0000313" key="1">
    <source>
        <dbReference type="EMBL" id="QPD04384.1"/>
    </source>
</evidence>
<gene>
    <name evidence="1" type="ORF">Nkreftii_002158</name>
</gene>
<accession>A0A7S8FE47</accession>
<dbReference type="Proteomes" id="UP000593737">
    <property type="component" value="Chromosome"/>
</dbReference>
<organism evidence="1 2">
    <name type="scientific">Candidatus Nitrospira kreftii</name>
    <dbReference type="NCBI Taxonomy" id="2652173"/>
    <lineage>
        <taxon>Bacteria</taxon>
        <taxon>Pseudomonadati</taxon>
        <taxon>Nitrospirota</taxon>
        <taxon>Nitrospiria</taxon>
        <taxon>Nitrospirales</taxon>
        <taxon>Nitrospiraceae</taxon>
        <taxon>Nitrospira</taxon>
    </lineage>
</organism>
<dbReference type="EMBL" id="CP047423">
    <property type="protein sequence ID" value="QPD04384.1"/>
    <property type="molecule type" value="Genomic_DNA"/>
</dbReference>
<protein>
    <submittedName>
        <fullName evidence="1">Uncharacterized protein</fullName>
    </submittedName>
</protein>
<name>A0A7S8FE47_9BACT</name>
<proteinExistence type="predicted"/>
<reference evidence="1 2" key="1">
    <citation type="journal article" date="2020" name="ISME J.">
        <title>Enrichment and physiological characterization of a novel comammox Nitrospira indicates ammonium inhibition of complete nitrification.</title>
        <authorList>
            <person name="Sakoula D."/>
            <person name="Koch H."/>
            <person name="Frank J."/>
            <person name="Jetten M.S.M."/>
            <person name="van Kessel M.A.H.J."/>
            <person name="Lucker S."/>
        </authorList>
    </citation>
    <scope>NUCLEOTIDE SEQUENCE [LARGE SCALE GENOMIC DNA]</scope>
    <source>
        <strain evidence="1">Comreactor17</strain>
    </source>
</reference>
<sequence>MIRSAAIPSVHVRSKVARTTAQKRVEMQRHVEGPVAVGMWDAIHPTEPGSVKSHS</sequence>
<evidence type="ECO:0000313" key="2">
    <source>
        <dbReference type="Proteomes" id="UP000593737"/>
    </source>
</evidence>
<dbReference type="KEGG" id="nkf:Nkreftii_002158"/>